<dbReference type="PROSITE" id="PS50943">
    <property type="entry name" value="HTH_CROC1"/>
    <property type="match status" value="1"/>
</dbReference>
<accession>A0A1B8SSM0</accession>
<dbReference type="InterPro" id="IPR001387">
    <property type="entry name" value="Cro/C1-type_HTH"/>
</dbReference>
<dbReference type="Gene3D" id="1.10.260.40">
    <property type="entry name" value="lambda repressor-like DNA-binding domains"/>
    <property type="match status" value="1"/>
</dbReference>
<dbReference type="RefSeq" id="WP_094961282.1">
    <property type="nucleotide sequence ID" value="NZ_ABEXOA020000009.1"/>
</dbReference>
<dbReference type="InterPro" id="IPR010982">
    <property type="entry name" value="Lambda_DNA-bd_dom_sf"/>
</dbReference>
<comment type="caution">
    <text evidence="1">The sequence shown here is derived from an EMBL/GenBank/DDBJ whole genome shotgun (WGS) entry which is preliminary data.</text>
</comment>
<evidence type="ECO:0000313" key="1">
    <source>
        <dbReference type="EMBL" id="OZS75025.1"/>
    </source>
</evidence>
<dbReference type="SUPFAM" id="SSF47413">
    <property type="entry name" value="lambda repressor-like DNA-binding domains"/>
    <property type="match status" value="1"/>
</dbReference>
<organism evidence="1 2">
    <name type="scientific">Providencia rettgeri</name>
    <dbReference type="NCBI Taxonomy" id="587"/>
    <lineage>
        <taxon>Bacteria</taxon>
        <taxon>Pseudomonadati</taxon>
        <taxon>Pseudomonadota</taxon>
        <taxon>Gammaproteobacteria</taxon>
        <taxon>Enterobacterales</taxon>
        <taxon>Morganellaceae</taxon>
        <taxon>Providencia</taxon>
    </lineage>
</organism>
<gene>
    <name evidence="1" type="ORF">CHI95_07680</name>
</gene>
<dbReference type="GO" id="GO:0003677">
    <property type="term" value="F:DNA binding"/>
    <property type="evidence" value="ECO:0007669"/>
    <property type="project" value="InterPro"/>
</dbReference>
<proteinExistence type="predicted"/>
<evidence type="ECO:0000313" key="2">
    <source>
        <dbReference type="Proteomes" id="UP000216001"/>
    </source>
</evidence>
<dbReference type="CDD" id="cd00093">
    <property type="entry name" value="HTH_XRE"/>
    <property type="match status" value="1"/>
</dbReference>
<dbReference type="EMBL" id="NOWC01000007">
    <property type="protein sequence ID" value="OZS75025.1"/>
    <property type="molecule type" value="Genomic_DNA"/>
</dbReference>
<dbReference type="Pfam" id="PF01381">
    <property type="entry name" value="HTH_3"/>
    <property type="match status" value="1"/>
</dbReference>
<dbReference type="Proteomes" id="UP000216001">
    <property type="component" value="Unassembled WGS sequence"/>
</dbReference>
<dbReference type="SMART" id="SM00530">
    <property type="entry name" value="HTH_XRE"/>
    <property type="match status" value="1"/>
</dbReference>
<protein>
    <submittedName>
        <fullName evidence="1">Uncharacterized protein</fullName>
    </submittedName>
</protein>
<reference evidence="1 2" key="1">
    <citation type="submission" date="2017-07" db="EMBL/GenBank/DDBJ databases">
        <title>blaIMP-27 on transferable plasmids in Proteus mirabilis and Providencia rettgeri.</title>
        <authorList>
            <person name="Potter R."/>
        </authorList>
    </citation>
    <scope>NUCLEOTIDE SEQUENCE [LARGE SCALE GENOMIC DNA]</scope>
    <source>
        <strain evidence="1 2">PR1</strain>
    </source>
</reference>
<sequence>MGNKAIGSLIKNKRLAKNISTKEIAKGLTASEKKYIQYESGELSIYIDDLFAIANILDVSIQELLNAYSK</sequence>
<name>A0A1B8SSM0_PRORE</name>
<dbReference type="AlphaFoldDB" id="A0A1B8SSM0"/>